<proteinExistence type="predicted"/>
<organism evidence="1 2">
    <name type="scientific">Shewanella gelidii</name>
    <dbReference type="NCBI Taxonomy" id="1642821"/>
    <lineage>
        <taxon>Bacteria</taxon>
        <taxon>Pseudomonadati</taxon>
        <taxon>Pseudomonadota</taxon>
        <taxon>Gammaproteobacteria</taxon>
        <taxon>Alteromonadales</taxon>
        <taxon>Shewanellaceae</taxon>
        <taxon>Shewanella</taxon>
    </lineage>
</organism>
<keyword evidence="2" id="KW-1185">Reference proteome</keyword>
<comment type="caution">
    <text evidence="1">The sequence shown here is derived from an EMBL/GenBank/DDBJ whole genome shotgun (WGS) entry which is preliminary data.</text>
</comment>
<dbReference type="Proteomes" id="UP000613743">
    <property type="component" value="Unassembled WGS sequence"/>
</dbReference>
<gene>
    <name evidence="1" type="ORF">GCM10009332_04940</name>
</gene>
<dbReference type="Gene3D" id="3.40.190.10">
    <property type="entry name" value="Periplasmic binding protein-like II"/>
    <property type="match status" value="2"/>
</dbReference>
<reference evidence="1" key="1">
    <citation type="journal article" date="2014" name="Int. J. Syst. Evol. Microbiol.">
        <title>Complete genome sequence of Corynebacterium casei LMG S-19264T (=DSM 44701T), isolated from a smear-ripened cheese.</title>
        <authorList>
            <consortium name="US DOE Joint Genome Institute (JGI-PGF)"/>
            <person name="Walter F."/>
            <person name="Albersmeier A."/>
            <person name="Kalinowski J."/>
            <person name="Ruckert C."/>
        </authorList>
    </citation>
    <scope>NUCLEOTIDE SEQUENCE</scope>
    <source>
        <strain evidence="1">JCM 30804</strain>
    </source>
</reference>
<name>A0A917N6H2_9GAMM</name>
<dbReference type="AlphaFoldDB" id="A0A917N6H2"/>
<reference evidence="1" key="2">
    <citation type="submission" date="2020-09" db="EMBL/GenBank/DDBJ databases">
        <authorList>
            <person name="Sun Q."/>
            <person name="Ohkuma M."/>
        </authorList>
    </citation>
    <scope>NUCLEOTIDE SEQUENCE</scope>
    <source>
        <strain evidence="1">JCM 30804</strain>
    </source>
</reference>
<protein>
    <submittedName>
        <fullName evidence="1">ABC transporter substrate-binding protein</fullName>
    </submittedName>
</protein>
<dbReference type="PANTHER" id="PTHR38834:SF3">
    <property type="entry name" value="SOLUTE-BINDING PROTEIN FAMILY 3_N-TERMINAL DOMAIN-CONTAINING PROTEIN"/>
    <property type="match status" value="1"/>
</dbReference>
<evidence type="ECO:0000313" key="1">
    <source>
        <dbReference type="EMBL" id="GGI70649.1"/>
    </source>
</evidence>
<evidence type="ECO:0000313" key="2">
    <source>
        <dbReference type="Proteomes" id="UP000613743"/>
    </source>
</evidence>
<dbReference type="SUPFAM" id="SSF53850">
    <property type="entry name" value="Periplasmic binding protein-like II"/>
    <property type="match status" value="1"/>
</dbReference>
<dbReference type="PANTHER" id="PTHR38834">
    <property type="entry name" value="PERIPLASMIC SUBSTRATE BINDING PROTEIN FAMILY 3"/>
    <property type="match status" value="1"/>
</dbReference>
<accession>A0A917N6H2</accession>
<dbReference type="EMBL" id="BMPZ01000001">
    <property type="protein sequence ID" value="GGI70649.1"/>
    <property type="molecule type" value="Genomic_DNA"/>
</dbReference>
<sequence length="275" mass="31363">MCLTVHFSVFATQTTQAQRNELAHETKPLVKTVFLTNGEWPPYLSQSLPNYGFASHVVTEAFANVGIEVKYGFFPWKRSYRYAKQGYSAGVQAWNGSVVWVHTPKRALSFQFSDVVVEENEHLFHLKSSGLEWVRIEDLYGLIIGGTLHTVYPDLESAERQGLLTIDRDGNYDLLFKKLLHRGIDAVPFVKHVGHYFIQSQLSAEQAAQIVFAPTVLDKRDYYVMFSKETDPNGQLLALFNQGLAQLKASGRYQQMLRHLQEGVYHHRISPPMIN</sequence>